<dbReference type="EMBL" id="CP029551">
    <property type="protein sequence ID" value="AWN36378.1"/>
    <property type="molecule type" value="Genomic_DNA"/>
</dbReference>
<dbReference type="OrthoDB" id="6388170at2"/>
<dbReference type="Proteomes" id="UP000246058">
    <property type="component" value="Chromosome"/>
</dbReference>
<dbReference type="AlphaFoldDB" id="A0A2U8VSD1"/>
<name>A0A2U8VSD1_9HYPH</name>
<dbReference type="RefSeq" id="WP_109951480.1">
    <property type="nucleotide sequence ID" value="NZ_CP029551.1"/>
</dbReference>
<gene>
    <name evidence="2" type="ORF">DK427_12100</name>
</gene>
<keyword evidence="3" id="KW-1185">Reference proteome</keyword>
<evidence type="ECO:0000256" key="1">
    <source>
        <dbReference type="SAM" id="MobiDB-lite"/>
    </source>
</evidence>
<feature type="region of interest" description="Disordered" evidence="1">
    <location>
        <begin position="82"/>
        <end position="113"/>
    </location>
</feature>
<sequence length="195" mass="21265">MGTIIVRKRKDDSLGYHAQVAVQTDGQAHRETKTFDRRPAAAAWIKRREAELEGSGALTRAKIGDPALGAVIDRYVAESRRTPGEAKAQVLRSPSRRRSPEPSSLFGGQNGARDECEAQRHFSHRVVELRGLQRLGLGLEGFGPRHEARRAIRQEVESEARAVGLGDHVRGQDGSGCDRGEVGHAHEAVTDAVHA</sequence>
<protein>
    <recommendedName>
        <fullName evidence="4">Integrase</fullName>
    </recommendedName>
</protein>
<evidence type="ECO:0000313" key="2">
    <source>
        <dbReference type="EMBL" id="AWN36378.1"/>
    </source>
</evidence>
<reference evidence="2 3" key="1">
    <citation type="submission" date="2018-05" db="EMBL/GenBank/DDBJ databases">
        <title>Complete Genome Sequence of Methylobacterium sp. 17Sr1-43.</title>
        <authorList>
            <person name="Srinivasan S."/>
        </authorList>
    </citation>
    <scope>NUCLEOTIDE SEQUENCE [LARGE SCALE GENOMIC DNA]</scope>
    <source>
        <strain evidence="2 3">17Sr1-43</strain>
    </source>
</reference>
<organism evidence="2 3">
    <name type="scientific">Methylobacterium radiodurans</name>
    <dbReference type="NCBI Taxonomy" id="2202828"/>
    <lineage>
        <taxon>Bacteria</taxon>
        <taxon>Pseudomonadati</taxon>
        <taxon>Pseudomonadota</taxon>
        <taxon>Alphaproteobacteria</taxon>
        <taxon>Hyphomicrobiales</taxon>
        <taxon>Methylobacteriaceae</taxon>
        <taxon>Methylobacterium</taxon>
    </lineage>
</organism>
<dbReference type="KEGG" id="meti:DK427_12100"/>
<proteinExistence type="predicted"/>
<evidence type="ECO:0008006" key="4">
    <source>
        <dbReference type="Google" id="ProtNLM"/>
    </source>
</evidence>
<accession>A0A2U8VSD1</accession>
<evidence type="ECO:0000313" key="3">
    <source>
        <dbReference type="Proteomes" id="UP000246058"/>
    </source>
</evidence>